<reference evidence="1" key="1">
    <citation type="submission" date="2017-02" db="UniProtKB">
        <authorList>
            <consortium name="WormBaseParasite"/>
        </authorList>
    </citation>
    <scope>IDENTIFICATION</scope>
</reference>
<proteinExistence type="predicted"/>
<sequence length="763" mass="88404">LRRSACICGRVVDPPRTSILPKVVGSSEQMEQIINPRHESSVLHRRFDPDTDANLYIDLENLPPNTPMMSFEDTYDFEVDGGIEIPLFIAGPMKVLLCLVEDSVFDNSDDFMDDLGYRLIYDPTPYEPECDVCCLVEWLLTECHNYAECLTELFGLEQIRIFEIMREIWCRLRPKPVAFSGLHVQFSREINYLTIPLSNIYNLPLFPYLGHFPLPWEERRDSSLEWTYGFMSLVHDDIVNAGRRGPVSCFLFINIMRILRAYIANVLPSVDAGTNPSLYVLNAIREDQEIVLSAIMKLSKALFLTIAELEGDWLPEDSPPPPGFRKEESLWYRLSIRRIVENLLTMNFAELFFNSTTPKDLYMQKVTWTVIIDPLTTGDPNSRDGGSISVRVDAPLNGVGVMNCGVSDCFRHFCGLPHRIFNPQCDDHLYIDLECMNPETRMERFDDKYKFCAVEGALIPVFIAGPLIVLRMRYECNQNVDRSRRFFECLDYTSVCDPTPENPQCLVCCWVRWLLTQCCALQDCIDHFRNLEEIIVFEVMREILLRLKPKPLFISPRHLHFAKLFNYIGLPLRSFLHTPALPHCIIPCSNWCDRLLGSLEWTNGFMYLLYKDLGDQGIRSHVARFVFVNLIRILRRHSESAFPPQPDINFPQYYMLEAVQCNQEEALRPIMKFAKALYLALLEYEPYGFVCDTPPIPGCRREEVYVYQHNLLRVMENIFMMNVTDVFYNNADLNSIIVHNLEVHGTPNECMCRFAQSLQQEDC</sequence>
<organism evidence="1">
    <name type="scientific">Hydatigena taeniaeformis</name>
    <name type="common">Feline tapeworm</name>
    <name type="synonym">Taenia taeniaeformis</name>
    <dbReference type="NCBI Taxonomy" id="6205"/>
    <lineage>
        <taxon>Eukaryota</taxon>
        <taxon>Metazoa</taxon>
        <taxon>Spiralia</taxon>
        <taxon>Lophotrochozoa</taxon>
        <taxon>Platyhelminthes</taxon>
        <taxon>Cestoda</taxon>
        <taxon>Eucestoda</taxon>
        <taxon>Cyclophyllidea</taxon>
        <taxon>Taeniidae</taxon>
        <taxon>Hydatigera</taxon>
    </lineage>
</organism>
<accession>A0A0R3WRH6</accession>
<name>A0A0R3WRH6_HYDTA</name>
<dbReference type="AlphaFoldDB" id="A0A0R3WRH6"/>
<protein>
    <submittedName>
        <fullName evidence="1">Pecanex-like protein</fullName>
    </submittedName>
</protein>
<dbReference type="WBParaSite" id="TTAC_0000336601-mRNA-1">
    <property type="protein sequence ID" value="TTAC_0000336601-mRNA-1"/>
    <property type="gene ID" value="TTAC_0000336601"/>
</dbReference>
<evidence type="ECO:0000313" key="1">
    <source>
        <dbReference type="WBParaSite" id="TTAC_0000336601-mRNA-1"/>
    </source>
</evidence>